<gene>
    <name evidence="1" type="ORF">C4A77_07545</name>
</gene>
<dbReference type="EMBL" id="PRKQ01000006">
    <property type="protein sequence ID" value="PPB08662.1"/>
    <property type="molecule type" value="Genomic_DNA"/>
</dbReference>
<proteinExistence type="predicted"/>
<organism evidence="1 2">
    <name type="scientific">Brevibacillus laterosporus</name>
    <name type="common">Bacillus laterosporus</name>
    <dbReference type="NCBI Taxonomy" id="1465"/>
    <lineage>
        <taxon>Bacteria</taxon>
        <taxon>Bacillati</taxon>
        <taxon>Bacillota</taxon>
        <taxon>Bacilli</taxon>
        <taxon>Bacillales</taxon>
        <taxon>Paenibacillaceae</taxon>
        <taxon>Brevibacillus</taxon>
    </lineage>
</organism>
<sequence>MNIFIRTPNKCIPAVLSKAIYKEKSKNSNIAFSNLSYSEFYTLGELQPKKSRIPYYAKEPAFLKEGS</sequence>
<evidence type="ECO:0000313" key="1">
    <source>
        <dbReference type="EMBL" id="PPB08662.1"/>
    </source>
</evidence>
<reference evidence="1 2" key="1">
    <citation type="submission" date="2018-02" db="EMBL/GenBank/DDBJ databases">
        <title>Comparative analysis of genomes of three Brevibacillus laterosporus strains producers of potent antimicrobials isolated from silage.</title>
        <authorList>
            <person name="Kojic M."/>
            <person name="Miljkovic M."/>
            <person name="Studholme D."/>
            <person name="Filipic B."/>
        </authorList>
    </citation>
    <scope>NUCLEOTIDE SEQUENCE [LARGE SCALE GENOMIC DNA]</scope>
    <source>
        <strain evidence="1 2">BGSP11</strain>
    </source>
</reference>
<name>A0AAP8U671_BRELA</name>
<accession>A0AAP8U671</accession>
<protein>
    <submittedName>
        <fullName evidence="1">Uncharacterized protein</fullName>
    </submittedName>
</protein>
<evidence type="ECO:0000313" key="2">
    <source>
        <dbReference type="Proteomes" id="UP000239759"/>
    </source>
</evidence>
<dbReference type="Proteomes" id="UP000239759">
    <property type="component" value="Unassembled WGS sequence"/>
</dbReference>
<comment type="caution">
    <text evidence="1">The sequence shown here is derived from an EMBL/GenBank/DDBJ whole genome shotgun (WGS) entry which is preliminary data.</text>
</comment>
<dbReference type="AlphaFoldDB" id="A0AAP8U671"/>